<organism evidence="2 3">
    <name type="scientific">Candidatus Megaera venefica</name>
    <dbReference type="NCBI Taxonomy" id="2055910"/>
    <lineage>
        <taxon>Bacteria</taxon>
        <taxon>Pseudomonadati</taxon>
        <taxon>Pseudomonadota</taxon>
        <taxon>Alphaproteobacteria</taxon>
        <taxon>Rickettsiales</taxon>
        <taxon>Rickettsiaceae</taxon>
        <taxon>Candidatus Megaera</taxon>
    </lineage>
</organism>
<protein>
    <recommendedName>
        <fullName evidence="4">DUF4350 domain-containing protein</fullName>
    </recommendedName>
</protein>
<comment type="caution">
    <text evidence="2">The sequence shown here is derived from an EMBL/GenBank/DDBJ whole genome shotgun (WGS) entry which is preliminary data.</text>
</comment>
<name>A0ABU5NBZ3_9RICK</name>
<evidence type="ECO:0008006" key="4">
    <source>
        <dbReference type="Google" id="ProtNLM"/>
    </source>
</evidence>
<evidence type="ECO:0000313" key="2">
    <source>
        <dbReference type="EMBL" id="MEA0970694.1"/>
    </source>
</evidence>
<keyword evidence="1" id="KW-0812">Transmembrane</keyword>
<accession>A0ABU5NBZ3</accession>
<dbReference type="RefSeq" id="WP_322776595.1">
    <property type="nucleotide sequence ID" value="NZ_JARJFB010000037.1"/>
</dbReference>
<evidence type="ECO:0000256" key="1">
    <source>
        <dbReference type="SAM" id="Phobius"/>
    </source>
</evidence>
<dbReference type="Proteomes" id="UP001291687">
    <property type="component" value="Unassembled WGS sequence"/>
</dbReference>
<reference evidence="2 3" key="1">
    <citation type="submission" date="2023-03" db="EMBL/GenBank/DDBJ databases">
        <title>Host association and intracellularity evolved multiple times independently in the Rickettsiales.</title>
        <authorList>
            <person name="Castelli M."/>
            <person name="Nardi T."/>
            <person name="Gammuto L."/>
            <person name="Bellinzona G."/>
            <person name="Sabaneyeva E."/>
            <person name="Potekhin A."/>
            <person name="Serra V."/>
            <person name="Petroni G."/>
            <person name="Sassera D."/>
        </authorList>
    </citation>
    <scope>NUCLEOTIDE SEQUENCE [LARGE SCALE GENOMIC DNA]</scope>
    <source>
        <strain evidence="2 3">Sr 2-6</strain>
    </source>
</reference>
<feature type="transmembrane region" description="Helical" evidence="1">
    <location>
        <begin position="6"/>
        <end position="26"/>
    </location>
</feature>
<keyword evidence="1" id="KW-1133">Transmembrane helix</keyword>
<proteinExistence type="predicted"/>
<keyword evidence="3" id="KW-1185">Reference proteome</keyword>
<dbReference type="EMBL" id="JARJFB010000037">
    <property type="protein sequence ID" value="MEA0970694.1"/>
    <property type="molecule type" value="Genomic_DNA"/>
</dbReference>
<evidence type="ECO:0000313" key="3">
    <source>
        <dbReference type="Proteomes" id="UP001291687"/>
    </source>
</evidence>
<gene>
    <name evidence="2" type="ORF">Megvenef_00662</name>
</gene>
<keyword evidence="1" id="KW-0472">Membrane</keyword>
<sequence length="123" mass="14098">MQENRKITIIMFITLTAILTGISFFIGSRYGIKNMKVLYISQAEILNIEKARIASNPTSEKQLFFGKPETAIKYIEQAQNRTSKEEVLVLLTDSKIYGRNVRSISKQVHEEIIKNLVQFADTE</sequence>